<evidence type="ECO:0000313" key="3">
    <source>
        <dbReference type="EnsemblPlants" id="Kaladp0878s0030.1.v1.1"/>
    </source>
</evidence>
<accession>A0A7N0VID1</accession>
<organism evidence="3 4">
    <name type="scientific">Kalanchoe fedtschenkoi</name>
    <name type="common">Lavender scallops</name>
    <name type="synonym">South American air plant</name>
    <dbReference type="NCBI Taxonomy" id="63787"/>
    <lineage>
        <taxon>Eukaryota</taxon>
        <taxon>Viridiplantae</taxon>
        <taxon>Streptophyta</taxon>
        <taxon>Embryophyta</taxon>
        <taxon>Tracheophyta</taxon>
        <taxon>Spermatophyta</taxon>
        <taxon>Magnoliopsida</taxon>
        <taxon>eudicotyledons</taxon>
        <taxon>Gunneridae</taxon>
        <taxon>Pentapetalae</taxon>
        <taxon>Saxifragales</taxon>
        <taxon>Crassulaceae</taxon>
        <taxon>Kalanchoe</taxon>
    </lineage>
</organism>
<evidence type="ECO:0000256" key="1">
    <source>
        <dbReference type="ARBA" id="ARBA00038242"/>
    </source>
</evidence>
<dbReference type="Gene3D" id="3.30.530.20">
    <property type="match status" value="2"/>
</dbReference>
<dbReference type="Gramene" id="Kaladp0878s0030.1.v1.1">
    <property type="protein sequence ID" value="Kaladp0878s0030.1.v1.1"/>
    <property type="gene ID" value="Kaladp0878s0030.v1.1"/>
</dbReference>
<dbReference type="Pfam" id="PF00407">
    <property type="entry name" value="Bet_v_1"/>
    <property type="match status" value="1"/>
</dbReference>
<feature type="domain" description="Bet v I/Major latex protein" evidence="2">
    <location>
        <begin position="2"/>
        <end position="120"/>
    </location>
</feature>
<dbReference type="EnsemblPlants" id="Kaladp0878s0030.1.v1.1">
    <property type="protein sequence ID" value="Kaladp0878s0030.1.v1.1"/>
    <property type="gene ID" value="Kaladp0878s0030.v1.1"/>
</dbReference>
<dbReference type="OMA" id="KTYLMPK"/>
<proteinExistence type="inferred from homology"/>
<dbReference type="SMART" id="SM01037">
    <property type="entry name" value="Bet_v_1"/>
    <property type="match status" value="1"/>
</dbReference>
<dbReference type="InterPro" id="IPR000916">
    <property type="entry name" value="Bet_v_I/MLP"/>
</dbReference>
<dbReference type="InterPro" id="IPR023393">
    <property type="entry name" value="START-like_dom_sf"/>
</dbReference>
<dbReference type="SUPFAM" id="SSF55961">
    <property type="entry name" value="Bet v1-like"/>
    <property type="match status" value="1"/>
</dbReference>
<dbReference type="AlphaFoldDB" id="A0A7N0VID1"/>
<evidence type="ECO:0000313" key="4">
    <source>
        <dbReference type="Proteomes" id="UP000594263"/>
    </source>
</evidence>
<dbReference type="GO" id="GO:0006952">
    <property type="term" value="P:defense response"/>
    <property type="evidence" value="ECO:0007669"/>
    <property type="project" value="InterPro"/>
</dbReference>
<dbReference type="PANTHER" id="PTHR31338">
    <property type="entry name" value="POLYKETIDE CYCLASE/DEHYDRASE AND LIPID TRANSPORT SUPERFAMILY PROTEIN"/>
    <property type="match status" value="1"/>
</dbReference>
<reference evidence="3" key="1">
    <citation type="submission" date="2021-01" db="UniProtKB">
        <authorList>
            <consortium name="EnsemblPlants"/>
        </authorList>
    </citation>
    <scope>IDENTIFICATION</scope>
</reference>
<comment type="similarity">
    <text evidence="1">Belongs to the MLP family.</text>
</comment>
<protein>
    <recommendedName>
        <fullName evidence="2">Bet v I/Major latex protein domain-containing protein</fullName>
    </recommendedName>
</protein>
<dbReference type="PANTHER" id="PTHR31338:SF16">
    <property type="entry name" value="POLYKETIDE CYCLASE_DEHYDRASE AND LIPID TRANSPORT SUPERFAMILY PROTEIN"/>
    <property type="match status" value="1"/>
</dbReference>
<dbReference type="Proteomes" id="UP000594263">
    <property type="component" value="Unplaced"/>
</dbReference>
<sequence length="120" mass="13543">MSQLRKLGFQAELKTSAAKFFEFMKSDLGNIAQIFPQHVKCLQLIEGNFSTTGSVILFKYTIGDMLKVYNSAKVKFQVADGSAKWELVFEKANEAVPNPDMFINFAATVVKDLDNYLYNN</sequence>
<dbReference type="InterPro" id="IPR052006">
    <property type="entry name" value="MLP-like"/>
</dbReference>
<evidence type="ECO:0000259" key="2">
    <source>
        <dbReference type="SMART" id="SM01037"/>
    </source>
</evidence>
<keyword evidence="4" id="KW-1185">Reference proteome</keyword>
<name>A0A7N0VID1_KALFE</name>